<accession>A0ABP6LIA1</accession>
<dbReference type="EMBL" id="BAAAWD010000032">
    <property type="protein sequence ID" value="GAA3042303.1"/>
    <property type="molecule type" value="Genomic_DNA"/>
</dbReference>
<dbReference type="PROSITE" id="PS51683">
    <property type="entry name" value="SAM_OMT_II"/>
    <property type="match status" value="1"/>
</dbReference>
<dbReference type="CDD" id="cd02440">
    <property type="entry name" value="AdoMet_MTases"/>
    <property type="match status" value="1"/>
</dbReference>
<dbReference type="InterPro" id="IPR029063">
    <property type="entry name" value="SAM-dependent_MTases_sf"/>
</dbReference>
<dbReference type="Pfam" id="PF00891">
    <property type="entry name" value="Methyltransf_2"/>
    <property type="match status" value="1"/>
</dbReference>
<evidence type="ECO:0000256" key="1">
    <source>
        <dbReference type="ARBA" id="ARBA00022603"/>
    </source>
</evidence>
<keyword evidence="2" id="KW-0808">Transferase</keyword>
<sequence length="343" mass="35841">MPLHLTPEDARRYLESGEAPGPHLDLIGAMAAQAAAAGLRLGLFEALADGPVPLPGLAAALGADPAGLRVLLGALTATGYLTEGPGGYAPTAVARSLLGGYGNTLLFWQEVTAGLWGGLEESVRSGGRTADFYAWLGERPDVLARFQRLLREQAEWLGEEIVDAAPLPDGARRLLDLGGGHARYSIAYCRDRPGLRACVVDLPAALEAGRAATASAGLTGRVELLAGDVRGELPYRGQDAVLLFNLLHGFGEEEAAALVRAAVGTLRTGGIALVLERDPGHRGDAVARAFTSFFELNLHHTQGGRLHSPATVDGWLAAAGCPGTRRHVLTRSPAHVLTVATRA</sequence>
<dbReference type="InterPro" id="IPR036390">
    <property type="entry name" value="WH_DNA-bd_sf"/>
</dbReference>
<keyword evidence="7" id="KW-1185">Reference proteome</keyword>
<dbReference type="PANTHER" id="PTHR43712:SF2">
    <property type="entry name" value="O-METHYLTRANSFERASE CICE"/>
    <property type="match status" value="1"/>
</dbReference>
<dbReference type="InterPro" id="IPR001077">
    <property type="entry name" value="COMT_C"/>
</dbReference>
<gene>
    <name evidence="6" type="ORF">GCM10017559_84100</name>
</gene>
<dbReference type="RefSeq" id="WP_344908307.1">
    <property type="nucleotide sequence ID" value="NZ_BAAAWD010000032.1"/>
</dbReference>
<dbReference type="SUPFAM" id="SSF46785">
    <property type="entry name" value="Winged helix' DNA-binding domain"/>
    <property type="match status" value="1"/>
</dbReference>
<dbReference type="Gene3D" id="1.10.10.10">
    <property type="entry name" value="Winged helix-like DNA-binding domain superfamily/Winged helix DNA-binding domain"/>
    <property type="match status" value="1"/>
</dbReference>
<dbReference type="PANTHER" id="PTHR43712">
    <property type="entry name" value="PUTATIVE (AFU_ORTHOLOGUE AFUA_4G14580)-RELATED"/>
    <property type="match status" value="1"/>
</dbReference>
<evidence type="ECO:0000313" key="7">
    <source>
        <dbReference type="Proteomes" id="UP001499930"/>
    </source>
</evidence>
<protein>
    <submittedName>
        <fullName evidence="6">Methyltransferase</fullName>
    </submittedName>
</protein>
<proteinExistence type="predicted"/>
<dbReference type="Gene3D" id="3.40.50.150">
    <property type="entry name" value="Vaccinia Virus protein VP39"/>
    <property type="match status" value="1"/>
</dbReference>
<dbReference type="GO" id="GO:0008168">
    <property type="term" value="F:methyltransferase activity"/>
    <property type="evidence" value="ECO:0007669"/>
    <property type="project" value="UniProtKB-KW"/>
</dbReference>
<evidence type="ECO:0000313" key="6">
    <source>
        <dbReference type="EMBL" id="GAA3042303.1"/>
    </source>
</evidence>
<keyword evidence="1 6" id="KW-0489">Methyltransferase</keyword>
<evidence type="ECO:0000256" key="2">
    <source>
        <dbReference type="ARBA" id="ARBA00022679"/>
    </source>
</evidence>
<keyword evidence="3" id="KW-0949">S-adenosyl-L-methionine</keyword>
<evidence type="ECO:0000259" key="4">
    <source>
        <dbReference type="Pfam" id="PF00891"/>
    </source>
</evidence>
<dbReference type="GO" id="GO:0032259">
    <property type="term" value="P:methylation"/>
    <property type="evidence" value="ECO:0007669"/>
    <property type="project" value="UniProtKB-KW"/>
</dbReference>
<dbReference type="InterPro" id="IPR016461">
    <property type="entry name" value="COMT-like"/>
</dbReference>
<reference evidence="7" key="1">
    <citation type="journal article" date="2019" name="Int. J. Syst. Evol. Microbiol.">
        <title>The Global Catalogue of Microorganisms (GCM) 10K type strain sequencing project: providing services to taxonomists for standard genome sequencing and annotation.</title>
        <authorList>
            <consortium name="The Broad Institute Genomics Platform"/>
            <consortium name="The Broad Institute Genome Sequencing Center for Infectious Disease"/>
            <person name="Wu L."/>
            <person name="Ma J."/>
        </authorList>
    </citation>
    <scope>NUCLEOTIDE SEQUENCE [LARGE SCALE GENOMIC DNA]</scope>
    <source>
        <strain evidence="7">JCM 3106</strain>
    </source>
</reference>
<evidence type="ECO:0000259" key="5">
    <source>
        <dbReference type="Pfam" id="PF08100"/>
    </source>
</evidence>
<dbReference type="Proteomes" id="UP001499930">
    <property type="component" value="Unassembled WGS sequence"/>
</dbReference>
<dbReference type="Pfam" id="PF08100">
    <property type="entry name" value="Dimerisation"/>
    <property type="match status" value="1"/>
</dbReference>
<feature type="domain" description="O-methyltransferase dimerisation" evidence="5">
    <location>
        <begin position="28"/>
        <end position="98"/>
    </location>
</feature>
<comment type="caution">
    <text evidence="6">The sequence shown here is derived from an EMBL/GenBank/DDBJ whole genome shotgun (WGS) entry which is preliminary data.</text>
</comment>
<name>A0ABP6LIA1_9ACTN</name>
<organism evidence="6 7">
    <name type="scientific">Streptosporangium longisporum</name>
    <dbReference type="NCBI Taxonomy" id="46187"/>
    <lineage>
        <taxon>Bacteria</taxon>
        <taxon>Bacillati</taxon>
        <taxon>Actinomycetota</taxon>
        <taxon>Actinomycetes</taxon>
        <taxon>Streptosporangiales</taxon>
        <taxon>Streptosporangiaceae</taxon>
        <taxon>Streptosporangium</taxon>
    </lineage>
</organism>
<dbReference type="InterPro" id="IPR012967">
    <property type="entry name" value="COMT_dimerisation"/>
</dbReference>
<evidence type="ECO:0000256" key="3">
    <source>
        <dbReference type="ARBA" id="ARBA00022691"/>
    </source>
</evidence>
<dbReference type="InterPro" id="IPR036388">
    <property type="entry name" value="WH-like_DNA-bd_sf"/>
</dbReference>
<dbReference type="SUPFAM" id="SSF53335">
    <property type="entry name" value="S-adenosyl-L-methionine-dependent methyltransferases"/>
    <property type="match status" value="1"/>
</dbReference>
<feature type="domain" description="O-methyltransferase C-terminal" evidence="4">
    <location>
        <begin position="132"/>
        <end position="320"/>
    </location>
</feature>